<evidence type="ECO:0008006" key="6">
    <source>
        <dbReference type="Google" id="ProtNLM"/>
    </source>
</evidence>
<feature type="region of interest" description="Disordered" evidence="1">
    <location>
        <begin position="161"/>
        <end position="200"/>
    </location>
</feature>
<organism evidence="2 4">
    <name type="scientific">Rhizobium tibeticum</name>
    <dbReference type="NCBI Taxonomy" id="501024"/>
    <lineage>
        <taxon>Bacteria</taxon>
        <taxon>Pseudomonadati</taxon>
        <taxon>Pseudomonadota</taxon>
        <taxon>Alphaproteobacteria</taxon>
        <taxon>Hyphomicrobiales</taxon>
        <taxon>Rhizobiaceae</taxon>
        <taxon>Rhizobium/Agrobacterium group</taxon>
        <taxon>Rhizobium</taxon>
    </lineage>
</organism>
<keyword evidence="5" id="KW-1185">Reference proteome</keyword>
<reference evidence="2" key="1">
    <citation type="submission" date="2016-10" db="EMBL/GenBank/DDBJ databases">
        <authorList>
            <person name="de Groot N.N."/>
        </authorList>
    </citation>
    <scope>NUCLEOTIDE SEQUENCE [LARGE SCALE GENOMIC DNA]</scope>
    <source>
        <strain evidence="2">CCBAU85039</strain>
    </source>
</reference>
<evidence type="ECO:0000313" key="5">
    <source>
        <dbReference type="Proteomes" id="UP000198939"/>
    </source>
</evidence>
<dbReference type="AlphaFoldDB" id="A0A1H8CIQ5"/>
<feature type="region of interest" description="Disordered" evidence="1">
    <location>
        <begin position="109"/>
        <end position="139"/>
    </location>
</feature>
<dbReference type="Proteomes" id="UP000198939">
    <property type="component" value="Unassembled WGS sequence"/>
</dbReference>
<dbReference type="EMBL" id="FNXB01000002">
    <property type="protein sequence ID" value="SEH47774.1"/>
    <property type="molecule type" value="Genomic_DNA"/>
</dbReference>
<protein>
    <recommendedName>
        <fullName evidence="6">Lipoprotein</fullName>
    </recommendedName>
</protein>
<reference evidence="4" key="2">
    <citation type="submission" date="2016-10" db="EMBL/GenBank/DDBJ databases">
        <authorList>
            <person name="Wibberg D."/>
        </authorList>
    </citation>
    <scope>NUCLEOTIDE SEQUENCE [LARGE SCALE GENOMIC DNA]</scope>
</reference>
<evidence type="ECO:0000313" key="4">
    <source>
        <dbReference type="Proteomes" id="UP000183063"/>
    </source>
</evidence>
<evidence type="ECO:0000313" key="2">
    <source>
        <dbReference type="EMBL" id="SEH47774.1"/>
    </source>
</evidence>
<gene>
    <name evidence="2" type="ORF">RTCCBAU85039_0616</name>
    <name evidence="3" type="ORF">SAMN05216228_1001168</name>
</gene>
<evidence type="ECO:0000256" key="1">
    <source>
        <dbReference type="SAM" id="MobiDB-lite"/>
    </source>
</evidence>
<dbReference type="OrthoDB" id="7835439at2"/>
<dbReference type="Proteomes" id="UP000183063">
    <property type="component" value="Unassembled WGS sequence"/>
</dbReference>
<proteinExistence type="predicted"/>
<sequence length="209" mass="23066">MFSTRWFRVGVCLTVAVAGGSMITGCMGSPRYGTDKTAMEQLTDDLGQSVSLTGDGPKNKGVKYSARPGLVLPSDAAKEALVEPQQSIASKENPQWIESPEETRARLVKEADENSDNPGYRSPLASNQVEGGRRTTEAQTKAYREARAIQKGAYIDQRRYISDPPTEYRQVDDATKLDDLGEPELKKQKKRKKEAAIAGSGKQWWNLLQ</sequence>
<name>A0A1H8CIQ5_9HYPH</name>
<dbReference type="EMBL" id="FOCV01000001">
    <property type="protein sequence ID" value="SEM94789.1"/>
    <property type="molecule type" value="Genomic_DNA"/>
</dbReference>
<feature type="compositionally biased region" description="Basic and acidic residues" evidence="1">
    <location>
        <begin position="169"/>
        <end position="186"/>
    </location>
</feature>
<evidence type="ECO:0000313" key="3">
    <source>
        <dbReference type="EMBL" id="SEM94789.1"/>
    </source>
</evidence>
<reference evidence="3 5" key="3">
    <citation type="submission" date="2016-10" db="EMBL/GenBank/DDBJ databases">
        <authorList>
            <person name="Varghese N."/>
            <person name="Submissions S."/>
        </authorList>
    </citation>
    <scope>NUCLEOTIDE SEQUENCE [LARGE SCALE GENOMIC DNA]</scope>
    <source>
        <strain evidence="3 5">CGMCC 1.7071</strain>
    </source>
</reference>
<dbReference type="PROSITE" id="PS51257">
    <property type="entry name" value="PROKAR_LIPOPROTEIN"/>
    <property type="match status" value="1"/>
</dbReference>
<dbReference type="RefSeq" id="WP_072370570.1">
    <property type="nucleotide sequence ID" value="NZ_FNXB01000002.1"/>
</dbReference>
<accession>A0A1H8CIQ5</accession>